<dbReference type="InterPro" id="IPR002837">
    <property type="entry name" value="DUF123"/>
</dbReference>
<name>A0A7C4D6E1_STAMA</name>
<protein>
    <submittedName>
        <fullName evidence="1">GIY-YIG nuclease family protein</fullName>
    </submittedName>
</protein>
<dbReference type="EMBL" id="DTBJ01000003">
    <property type="protein sequence ID" value="HGM57994.1"/>
    <property type="molecule type" value="Genomic_DNA"/>
</dbReference>
<dbReference type="Pfam" id="PF01986">
    <property type="entry name" value="DUF123"/>
    <property type="match status" value="1"/>
</dbReference>
<sequence>MTIRIPRVKGVYLLLLKLNDSVNVRTRSRLFKIPKGFYVYIGSAMNRGGLYSRLKRYVLKKSKCFWHIDYLLRDPGVELIGFMYKTVSGNSFDWETYLAKLLGDRFEYINGFGCSDKRWNRSHLYRCGYFLEECLEKIFFLLEMSFEYISIDQLIYKPL</sequence>
<gene>
    <name evidence="1" type="ORF">ENU14_00145</name>
</gene>
<organism evidence="1">
    <name type="scientific">Staphylothermus marinus</name>
    <dbReference type="NCBI Taxonomy" id="2280"/>
    <lineage>
        <taxon>Archaea</taxon>
        <taxon>Thermoproteota</taxon>
        <taxon>Thermoprotei</taxon>
        <taxon>Desulfurococcales</taxon>
        <taxon>Desulfurococcaceae</taxon>
        <taxon>Staphylothermus</taxon>
    </lineage>
</organism>
<evidence type="ECO:0000313" key="1">
    <source>
        <dbReference type="EMBL" id="HGM57994.1"/>
    </source>
</evidence>
<dbReference type="PANTHER" id="PTHR37460">
    <property type="entry name" value="ENDONUCLEASE III"/>
    <property type="match status" value="1"/>
</dbReference>
<dbReference type="CDD" id="cd10441">
    <property type="entry name" value="GIY-YIG_COG1833"/>
    <property type="match status" value="1"/>
</dbReference>
<accession>A0A7C4D6E1</accession>
<proteinExistence type="predicted"/>
<reference evidence="1" key="1">
    <citation type="journal article" date="2020" name="mSystems">
        <title>Genome- and Community-Level Interaction Insights into Carbon Utilization and Element Cycling Functions of Hydrothermarchaeota in Hydrothermal Sediment.</title>
        <authorList>
            <person name="Zhou Z."/>
            <person name="Liu Y."/>
            <person name="Xu W."/>
            <person name="Pan J."/>
            <person name="Luo Z.H."/>
            <person name="Li M."/>
        </authorList>
    </citation>
    <scope>NUCLEOTIDE SEQUENCE [LARGE SCALE GENOMIC DNA]</scope>
    <source>
        <strain evidence="1">SpSt-642</strain>
    </source>
</reference>
<dbReference type="AlphaFoldDB" id="A0A7C4D6E1"/>
<dbReference type="PANTHER" id="PTHR37460:SF1">
    <property type="entry name" value="ENDONUCLEASE III"/>
    <property type="match status" value="1"/>
</dbReference>
<comment type="caution">
    <text evidence="1">The sequence shown here is derived from an EMBL/GenBank/DDBJ whole genome shotgun (WGS) entry which is preliminary data.</text>
</comment>